<sequence>MRNVVVSLVAIALLKWAFLKLCAPSRGLEDAGEESGTAHGR</sequence>
<dbReference type="Proteomes" id="UP000199024">
    <property type="component" value="Unassembled WGS sequence"/>
</dbReference>
<accession>A0A1I6M9X5</accession>
<gene>
    <name evidence="1" type="ORF">SAMN05421771_2132</name>
</gene>
<dbReference type="EMBL" id="FOZL01000001">
    <property type="protein sequence ID" value="SFS12461.1"/>
    <property type="molecule type" value="Genomic_DNA"/>
</dbReference>
<keyword evidence="2" id="KW-1185">Reference proteome</keyword>
<proteinExistence type="predicted"/>
<organism evidence="1 2">
    <name type="scientific">Granulicella pectinivorans</name>
    <dbReference type="NCBI Taxonomy" id="474950"/>
    <lineage>
        <taxon>Bacteria</taxon>
        <taxon>Pseudomonadati</taxon>
        <taxon>Acidobacteriota</taxon>
        <taxon>Terriglobia</taxon>
        <taxon>Terriglobales</taxon>
        <taxon>Acidobacteriaceae</taxon>
        <taxon>Granulicella</taxon>
    </lineage>
</organism>
<evidence type="ECO:0000313" key="1">
    <source>
        <dbReference type="EMBL" id="SFS12461.1"/>
    </source>
</evidence>
<protein>
    <submittedName>
        <fullName evidence="1">Uncharacterized protein</fullName>
    </submittedName>
</protein>
<name>A0A1I6M9X5_9BACT</name>
<reference evidence="1 2" key="1">
    <citation type="submission" date="2016-10" db="EMBL/GenBank/DDBJ databases">
        <authorList>
            <person name="de Groot N.N."/>
        </authorList>
    </citation>
    <scope>NUCLEOTIDE SEQUENCE [LARGE SCALE GENOMIC DNA]</scope>
    <source>
        <strain evidence="1 2">DSM 21001</strain>
    </source>
</reference>
<dbReference type="AlphaFoldDB" id="A0A1I6M9X5"/>
<evidence type="ECO:0000313" key="2">
    <source>
        <dbReference type="Proteomes" id="UP000199024"/>
    </source>
</evidence>